<gene>
    <name evidence="2" type="ORF">IAC47_01065</name>
</gene>
<evidence type="ECO:0000313" key="2">
    <source>
        <dbReference type="EMBL" id="HIW86855.1"/>
    </source>
</evidence>
<dbReference type="SUPFAM" id="SSF53474">
    <property type="entry name" value="alpha/beta-Hydrolases"/>
    <property type="match status" value="1"/>
</dbReference>
<accession>A0A9D1RG70</accession>
<dbReference type="Proteomes" id="UP000824267">
    <property type="component" value="Unassembled WGS sequence"/>
</dbReference>
<evidence type="ECO:0000256" key="1">
    <source>
        <dbReference type="SAM" id="SignalP"/>
    </source>
</evidence>
<dbReference type="Pfam" id="PF11288">
    <property type="entry name" value="DUF3089"/>
    <property type="match status" value="1"/>
</dbReference>
<organism evidence="2 3">
    <name type="scientific">Candidatus Onthomorpha intestinigallinarum</name>
    <dbReference type="NCBI Taxonomy" id="2840880"/>
    <lineage>
        <taxon>Bacteria</taxon>
        <taxon>Pseudomonadati</taxon>
        <taxon>Bacteroidota</taxon>
        <taxon>Bacteroidia</taxon>
        <taxon>Bacteroidales</taxon>
        <taxon>Candidatus Onthomorpha</taxon>
    </lineage>
</organism>
<dbReference type="AlphaFoldDB" id="A0A9D1RG70"/>
<proteinExistence type="predicted"/>
<sequence length="320" mass="36737">MKKAFCHFTWILLVAALLSLCGCRETQNEVTEGLLLTEEPDYADKDNWYICSLSGNEGTTDVFYILPTCIWDWKDSKGNTHHFSNVKNEEQRQAMLPSLELAADIFARNSTFYSPYYRQISLESWIEGEECVEERFPYAMKDVRNAFNHYLQHYNRQRPFILAGFSQGAKAVVELLKEMPDEVYSRMVAAYVIGYGVSRDEMLRYDKIRAASDSADTGVTICYNSVASVEAICPVLSPSELCINPVNWKNDNTTAWLNDSVSVVKDTLNNVLIVSGLNPADYYLSQLKDLFRMGNYHLQELEFYKEHLKSNVRTRINALR</sequence>
<dbReference type="EMBL" id="DXGG01000038">
    <property type="protein sequence ID" value="HIW86855.1"/>
    <property type="molecule type" value="Genomic_DNA"/>
</dbReference>
<feature type="chain" id="PRO_5039724549" evidence="1">
    <location>
        <begin position="27"/>
        <end position="320"/>
    </location>
</feature>
<reference evidence="2" key="2">
    <citation type="submission" date="2021-04" db="EMBL/GenBank/DDBJ databases">
        <authorList>
            <person name="Gilroy R."/>
        </authorList>
    </citation>
    <scope>NUCLEOTIDE SEQUENCE</scope>
    <source>
        <strain evidence="2">Gambia16-930</strain>
    </source>
</reference>
<comment type="caution">
    <text evidence="2">The sequence shown here is derived from an EMBL/GenBank/DDBJ whole genome shotgun (WGS) entry which is preliminary data.</text>
</comment>
<keyword evidence="1" id="KW-0732">Signal</keyword>
<evidence type="ECO:0000313" key="3">
    <source>
        <dbReference type="Proteomes" id="UP000824267"/>
    </source>
</evidence>
<dbReference type="InterPro" id="IPR021440">
    <property type="entry name" value="DUF3089"/>
</dbReference>
<dbReference type="InterPro" id="IPR029058">
    <property type="entry name" value="AB_hydrolase_fold"/>
</dbReference>
<dbReference type="PROSITE" id="PS51257">
    <property type="entry name" value="PROKAR_LIPOPROTEIN"/>
    <property type="match status" value="1"/>
</dbReference>
<reference evidence="2" key="1">
    <citation type="journal article" date="2021" name="PeerJ">
        <title>Extensive microbial diversity within the chicken gut microbiome revealed by metagenomics and culture.</title>
        <authorList>
            <person name="Gilroy R."/>
            <person name="Ravi A."/>
            <person name="Getino M."/>
            <person name="Pursley I."/>
            <person name="Horton D.L."/>
            <person name="Alikhan N.F."/>
            <person name="Baker D."/>
            <person name="Gharbi K."/>
            <person name="Hall N."/>
            <person name="Watson M."/>
            <person name="Adriaenssens E.M."/>
            <person name="Foster-Nyarko E."/>
            <person name="Jarju S."/>
            <person name="Secka A."/>
            <person name="Antonio M."/>
            <person name="Oren A."/>
            <person name="Chaudhuri R.R."/>
            <person name="La Ragione R."/>
            <person name="Hildebrand F."/>
            <person name="Pallen M.J."/>
        </authorList>
    </citation>
    <scope>NUCLEOTIDE SEQUENCE</scope>
    <source>
        <strain evidence="2">Gambia16-930</strain>
    </source>
</reference>
<dbReference type="Gene3D" id="3.40.50.1820">
    <property type="entry name" value="alpha/beta hydrolase"/>
    <property type="match status" value="1"/>
</dbReference>
<name>A0A9D1RG70_9BACT</name>
<feature type="signal peptide" evidence="1">
    <location>
        <begin position="1"/>
        <end position="26"/>
    </location>
</feature>
<protein>
    <submittedName>
        <fullName evidence="2">DUF3089 domain-containing protein</fullName>
    </submittedName>
</protein>